<dbReference type="EMBL" id="BSYR01000021">
    <property type="protein sequence ID" value="GMI86319.1"/>
    <property type="molecule type" value="Genomic_DNA"/>
</dbReference>
<dbReference type="OrthoDB" id="1701699at2759"/>
<dbReference type="PANTHER" id="PTHR33070">
    <property type="entry name" value="OS06G0725500 PROTEIN"/>
    <property type="match status" value="1"/>
</dbReference>
<dbReference type="InterPro" id="IPR004320">
    <property type="entry name" value="BPS1_pln"/>
</dbReference>
<evidence type="ECO:0000313" key="2">
    <source>
        <dbReference type="Proteomes" id="UP001165190"/>
    </source>
</evidence>
<dbReference type="Proteomes" id="UP001165190">
    <property type="component" value="Unassembled WGS sequence"/>
</dbReference>
<protein>
    <submittedName>
        <fullName evidence="1">Uncharacterized protein</fullName>
    </submittedName>
</protein>
<name>A0A9W7HZ59_HIBTR</name>
<accession>A0A9W7HZ59</accession>
<dbReference type="GO" id="GO:0048364">
    <property type="term" value="P:root development"/>
    <property type="evidence" value="ECO:0007669"/>
    <property type="project" value="InterPro"/>
</dbReference>
<reference evidence="1" key="1">
    <citation type="submission" date="2023-05" db="EMBL/GenBank/DDBJ databases">
        <title>Genome and transcriptome analyses reveal genes involved in the formation of fine ridges on petal epidermal cells in Hibiscus trionum.</title>
        <authorList>
            <person name="Koshimizu S."/>
            <person name="Masuda S."/>
            <person name="Ishii T."/>
            <person name="Shirasu K."/>
            <person name="Hoshino A."/>
            <person name="Arita M."/>
        </authorList>
    </citation>
    <scope>NUCLEOTIDE SEQUENCE</scope>
    <source>
        <strain evidence="1">Hamamatsu line</strain>
    </source>
</reference>
<evidence type="ECO:0000313" key="1">
    <source>
        <dbReference type="EMBL" id="GMI86319.1"/>
    </source>
</evidence>
<sequence>MASKCHVRSISLPSRSHPTTIRIEDELNRLNTWETSAVLTSESIFAGLSGLGDLYECVDDLLNMASTQQVLSMHRHEKCVDALLDGYVRLLDVCGIARDYMFRVKEHVRALQSALRRRKGDSSIENSILRYMSFRKEIKKNAKKLITELKRMDDGLDVSSCLDQDHHFSAVVRVLRQVNGINTSVFRSLFSFLSAPVPPKRTRRRSLVAKLMHKGVNAIACEEKQDNVNEIGSVDAALCRPRTFDVEKMQTARKRLVELESGIEGVENRLDCLFRHLIKARTSLLNIISQ</sequence>
<dbReference type="AlphaFoldDB" id="A0A9W7HZ59"/>
<keyword evidence="2" id="KW-1185">Reference proteome</keyword>
<dbReference type="GO" id="GO:0048367">
    <property type="term" value="P:shoot system development"/>
    <property type="evidence" value="ECO:0007669"/>
    <property type="project" value="InterPro"/>
</dbReference>
<gene>
    <name evidence="1" type="ORF">HRI_002301200</name>
</gene>
<organism evidence="1 2">
    <name type="scientific">Hibiscus trionum</name>
    <name type="common">Flower of an hour</name>
    <dbReference type="NCBI Taxonomy" id="183268"/>
    <lineage>
        <taxon>Eukaryota</taxon>
        <taxon>Viridiplantae</taxon>
        <taxon>Streptophyta</taxon>
        <taxon>Embryophyta</taxon>
        <taxon>Tracheophyta</taxon>
        <taxon>Spermatophyta</taxon>
        <taxon>Magnoliopsida</taxon>
        <taxon>eudicotyledons</taxon>
        <taxon>Gunneridae</taxon>
        <taxon>Pentapetalae</taxon>
        <taxon>rosids</taxon>
        <taxon>malvids</taxon>
        <taxon>Malvales</taxon>
        <taxon>Malvaceae</taxon>
        <taxon>Malvoideae</taxon>
        <taxon>Hibiscus</taxon>
    </lineage>
</organism>
<proteinExistence type="predicted"/>
<dbReference type="Pfam" id="PF03087">
    <property type="entry name" value="BPS1"/>
    <property type="match status" value="1"/>
</dbReference>
<comment type="caution">
    <text evidence="1">The sequence shown here is derived from an EMBL/GenBank/DDBJ whole genome shotgun (WGS) entry which is preliminary data.</text>
</comment>
<dbReference type="PANTHER" id="PTHR33070:SF109">
    <property type="entry name" value="DOMAIN PROTEIN, PUTATIVE (DUF241)-RELATED"/>
    <property type="match status" value="1"/>
</dbReference>